<name>A0ABT5WR28_9SPHN</name>
<proteinExistence type="predicted"/>
<reference evidence="1 2" key="1">
    <citation type="submission" date="2023-03" db="EMBL/GenBank/DDBJ databases">
        <title>NovoSphingobium album sp. nov. isolated from polycyclic aromatic hydrocarbons- and heavy-metal polluted soil.</title>
        <authorList>
            <person name="Liu Z."/>
            <person name="Wang K."/>
        </authorList>
    </citation>
    <scope>NUCLEOTIDE SEQUENCE [LARGE SCALE GENOMIC DNA]</scope>
    <source>
        <strain evidence="1 2">H3SJ31-1</strain>
    </source>
</reference>
<dbReference type="RefSeq" id="WP_275228386.1">
    <property type="nucleotide sequence ID" value="NZ_JARESE010000033.1"/>
</dbReference>
<protein>
    <submittedName>
        <fullName evidence="1">Uncharacterized protein</fullName>
    </submittedName>
</protein>
<evidence type="ECO:0000313" key="2">
    <source>
        <dbReference type="Proteomes" id="UP001216253"/>
    </source>
</evidence>
<organism evidence="1 2">
    <name type="scientific">Novosphingobium album</name>
    <name type="common">ex Liu et al. 2023</name>
    <dbReference type="NCBI Taxonomy" id="3031130"/>
    <lineage>
        <taxon>Bacteria</taxon>
        <taxon>Pseudomonadati</taxon>
        <taxon>Pseudomonadota</taxon>
        <taxon>Alphaproteobacteria</taxon>
        <taxon>Sphingomonadales</taxon>
        <taxon>Sphingomonadaceae</taxon>
        <taxon>Novosphingobium</taxon>
    </lineage>
</organism>
<comment type="caution">
    <text evidence="1">The sequence shown here is derived from an EMBL/GenBank/DDBJ whole genome shotgun (WGS) entry which is preliminary data.</text>
</comment>
<gene>
    <name evidence="1" type="ORF">PYV00_11365</name>
</gene>
<dbReference type="Proteomes" id="UP001216253">
    <property type="component" value="Unassembled WGS sequence"/>
</dbReference>
<evidence type="ECO:0000313" key="1">
    <source>
        <dbReference type="EMBL" id="MDE8652304.1"/>
    </source>
</evidence>
<accession>A0ABT5WR28</accession>
<keyword evidence="2" id="KW-1185">Reference proteome</keyword>
<dbReference type="EMBL" id="JARESE010000033">
    <property type="protein sequence ID" value="MDE8652304.1"/>
    <property type="molecule type" value="Genomic_DNA"/>
</dbReference>
<sequence>MSVEPGATGEHVAWCPDDMWAISGGFAIPTNPQAFAVTSSMPFGGKWRVTARNVTNTKQPLELIVYVGCAKV</sequence>